<evidence type="ECO:0000256" key="1">
    <source>
        <dbReference type="SAM" id="Coils"/>
    </source>
</evidence>
<evidence type="ECO:0000256" key="2">
    <source>
        <dbReference type="SAM" id="MobiDB-lite"/>
    </source>
</evidence>
<protein>
    <recommendedName>
        <fullName evidence="5">Translin-associated factor X-interacting protein 1 N-terminal domain-containing protein</fullName>
    </recommendedName>
</protein>
<name>A0A1R2BYW1_9CILI</name>
<sequence>MRVIPNTNKNFTPLRILKKPTSSFKTLPIPKYCTTENPKPRNDSISKISLYTTSPYAQTNIKPLNLEKLLNFNRTGIKALSIIEKPTKKLRIKYKSYSTAENPIKIYSQGVSMLKPSKMIENIKKAKDDHSKFLACRAAFIQISESNCEYSNILQVIRKEYEKVLSHQKFELKQKTIKEDILEDIKTSILSHVKKLIKLNQKILYSVENLHRKHRKLHKRFMKLTKIDKENEEEKTQAWNWIVYENLMYDKDIDGFKEQMDEYKNKARILKDSLRSFKSRIGIENKDYNYGLSEEFLESLEWDSISSYNDSDDKELSSSEEVGDNDVDKEYIIE</sequence>
<comment type="caution">
    <text evidence="3">The sequence shown here is derived from an EMBL/GenBank/DDBJ whole genome shotgun (WGS) entry which is preliminary data.</text>
</comment>
<keyword evidence="4" id="KW-1185">Reference proteome</keyword>
<feature type="coiled-coil region" evidence="1">
    <location>
        <begin position="253"/>
        <end position="280"/>
    </location>
</feature>
<dbReference type="Proteomes" id="UP000187209">
    <property type="component" value="Unassembled WGS sequence"/>
</dbReference>
<gene>
    <name evidence="3" type="ORF">SteCoe_17457</name>
</gene>
<reference evidence="3 4" key="1">
    <citation type="submission" date="2016-11" db="EMBL/GenBank/DDBJ databases">
        <title>The macronuclear genome of Stentor coeruleus: a giant cell with tiny introns.</title>
        <authorList>
            <person name="Slabodnick M."/>
            <person name="Ruby J.G."/>
            <person name="Reiff S.B."/>
            <person name="Swart E.C."/>
            <person name="Gosai S."/>
            <person name="Prabakaran S."/>
            <person name="Witkowska E."/>
            <person name="Larue G.E."/>
            <person name="Fisher S."/>
            <person name="Freeman R.M."/>
            <person name="Gunawardena J."/>
            <person name="Chu W."/>
            <person name="Stover N.A."/>
            <person name="Gregory B.D."/>
            <person name="Nowacki M."/>
            <person name="Derisi J."/>
            <person name="Roy S.W."/>
            <person name="Marshall W.F."/>
            <person name="Sood P."/>
        </authorList>
    </citation>
    <scope>NUCLEOTIDE SEQUENCE [LARGE SCALE GENOMIC DNA]</scope>
    <source>
        <strain evidence="3">WM001</strain>
    </source>
</reference>
<feature type="region of interest" description="Disordered" evidence="2">
    <location>
        <begin position="308"/>
        <end position="334"/>
    </location>
</feature>
<evidence type="ECO:0000313" key="4">
    <source>
        <dbReference type="Proteomes" id="UP000187209"/>
    </source>
</evidence>
<organism evidence="3 4">
    <name type="scientific">Stentor coeruleus</name>
    <dbReference type="NCBI Taxonomy" id="5963"/>
    <lineage>
        <taxon>Eukaryota</taxon>
        <taxon>Sar</taxon>
        <taxon>Alveolata</taxon>
        <taxon>Ciliophora</taxon>
        <taxon>Postciliodesmatophora</taxon>
        <taxon>Heterotrichea</taxon>
        <taxon>Heterotrichida</taxon>
        <taxon>Stentoridae</taxon>
        <taxon>Stentor</taxon>
    </lineage>
</organism>
<accession>A0A1R2BYW1</accession>
<dbReference type="EMBL" id="MPUH01000359">
    <property type="protein sequence ID" value="OMJ81970.1"/>
    <property type="molecule type" value="Genomic_DNA"/>
</dbReference>
<evidence type="ECO:0000313" key="3">
    <source>
        <dbReference type="EMBL" id="OMJ81970.1"/>
    </source>
</evidence>
<dbReference type="AlphaFoldDB" id="A0A1R2BYW1"/>
<keyword evidence="1" id="KW-0175">Coiled coil</keyword>
<evidence type="ECO:0008006" key="5">
    <source>
        <dbReference type="Google" id="ProtNLM"/>
    </source>
</evidence>
<proteinExistence type="predicted"/>